<dbReference type="AlphaFoldDB" id="A0AAQ4EY83"/>
<evidence type="ECO:0000313" key="1">
    <source>
        <dbReference type="EMBL" id="KAK8779710.1"/>
    </source>
</evidence>
<keyword evidence="2" id="KW-1185">Reference proteome</keyword>
<comment type="caution">
    <text evidence="1">The sequence shown here is derived from an EMBL/GenBank/DDBJ whole genome shotgun (WGS) entry which is preliminary data.</text>
</comment>
<gene>
    <name evidence="1" type="ORF">V5799_018949</name>
</gene>
<proteinExistence type="predicted"/>
<reference evidence="1 2" key="1">
    <citation type="journal article" date="2023" name="Arcadia Sci">
        <title>De novo assembly of a long-read Amblyomma americanum tick genome.</title>
        <authorList>
            <person name="Chou S."/>
            <person name="Poskanzer K.E."/>
            <person name="Rollins M."/>
            <person name="Thuy-Boun P.S."/>
        </authorList>
    </citation>
    <scope>NUCLEOTIDE SEQUENCE [LARGE SCALE GENOMIC DNA]</scope>
    <source>
        <strain evidence="1">F_SG_1</strain>
        <tissue evidence="1">Salivary glands</tissue>
    </source>
</reference>
<dbReference type="Proteomes" id="UP001321473">
    <property type="component" value="Unassembled WGS sequence"/>
</dbReference>
<sequence length="90" mass="10155">MQGLIMDWSVYSGTGYVIMKFYNDNPFAVLKGNSGVEFTNKVNEWLYAGLQYSFAIRAVRDGSGTHFQLHHSDFEVFAERDTAAAMSLFS</sequence>
<accession>A0AAQ4EY83</accession>
<protein>
    <submittedName>
        <fullName evidence="1">Uncharacterized protein</fullName>
    </submittedName>
</protein>
<organism evidence="1 2">
    <name type="scientific">Amblyomma americanum</name>
    <name type="common">Lone star tick</name>
    <dbReference type="NCBI Taxonomy" id="6943"/>
    <lineage>
        <taxon>Eukaryota</taxon>
        <taxon>Metazoa</taxon>
        <taxon>Ecdysozoa</taxon>
        <taxon>Arthropoda</taxon>
        <taxon>Chelicerata</taxon>
        <taxon>Arachnida</taxon>
        <taxon>Acari</taxon>
        <taxon>Parasitiformes</taxon>
        <taxon>Ixodida</taxon>
        <taxon>Ixodoidea</taxon>
        <taxon>Ixodidae</taxon>
        <taxon>Amblyomminae</taxon>
        <taxon>Amblyomma</taxon>
    </lineage>
</organism>
<evidence type="ECO:0000313" key="2">
    <source>
        <dbReference type="Proteomes" id="UP001321473"/>
    </source>
</evidence>
<dbReference type="EMBL" id="JARKHS020009508">
    <property type="protein sequence ID" value="KAK8779710.1"/>
    <property type="molecule type" value="Genomic_DNA"/>
</dbReference>
<name>A0AAQ4EY83_AMBAM</name>